<name>A0AAJ6M1J7_9PSED</name>
<dbReference type="AlphaFoldDB" id="A0AAJ6M1J7"/>
<dbReference type="Proteomes" id="UP001258207">
    <property type="component" value="Chromosome"/>
</dbReference>
<evidence type="ECO:0000313" key="1">
    <source>
        <dbReference type="EMBL" id="WNC10620.1"/>
    </source>
</evidence>
<organism evidence="1 2">
    <name type="scientific">Pseudomonas coleopterorum</name>
    <dbReference type="NCBI Taxonomy" id="1605838"/>
    <lineage>
        <taxon>Bacteria</taxon>
        <taxon>Pseudomonadati</taxon>
        <taxon>Pseudomonadota</taxon>
        <taxon>Gammaproteobacteria</taxon>
        <taxon>Pseudomonadales</taxon>
        <taxon>Pseudomonadaceae</taxon>
        <taxon>Pseudomonas</taxon>
    </lineage>
</organism>
<sequence>MAISVKKLEGDDVPEQYRAQGMDLVFQVQDAEGELHIRTNDEEAAALAVEFSEKDQTSK</sequence>
<accession>A0AAJ6M1J7</accession>
<reference evidence="1" key="1">
    <citation type="submission" date="2023-09" db="EMBL/GenBank/DDBJ databases">
        <title>First report of Pseudomonas coleopterorum DJ13 causing leaf spot on Rhododendron pulchrum Sweet in China.</title>
        <authorList>
            <person name="Zhang Y."/>
        </authorList>
    </citation>
    <scope>NUCLEOTIDE SEQUENCE</scope>
    <source>
        <strain evidence="1">DJ13</strain>
    </source>
</reference>
<dbReference type="RefSeq" id="WP_310792390.1">
    <property type="nucleotide sequence ID" value="NZ_CP134081.1"/>
</dbReference>
<dbReference type="EMBL" id="CP134081">
    <property type="protein sequence ID" value="WNC10620.1"/>
    <property type="molecule type" value="Genomic_DNA"/>
</dbReference>
<proteinExistence type="predicted"/>
<gene>
    <name evidence="1" type="ORF">RI108_04120</name>
</gene>
<protein>
    <submittedName>
        <fullName evidence="1">Uncharacterized protein</fullName>
    </submittedName>
</protein>
<evidence type="ECO:0000313" key="2">
    <source>
        <dbReference type="Proteomes" id="UP001258207"/>
    </source>
</evidence>